<accession>A0AAU9JX24</accession>
<keyword evidence="2" id="KW-1185">Reference proteome</keyword>
<comment type="caution">
    <text evidence="1">The sequence shown here is derived from an EMBL/GenBank/DDBJ whole genome shotgun (WGS) entry which is preliminary data.</text>
</comment>
<dbReference type="Proteomes" id="UP001162131">
    <property type="component" value="Unassembled WGS sequence"/>
</dbReference>
<protein>
    <submittedName>
        <fullName evidence="1">Uncharacterized protein</fullName>
    </submittedName>
</protein>
<evidence type="ECO:0000313" key="2">
    <source>
        <dbReference type="Proteomes" id="UP001162131"/>
    </source>
</evidence>
<evidence type="ECO:0000313" key="1">
    <source>
        <dbReference type="EMBL" id="CAG9329111.1"/>
    </source>
</evidence>
<dbReference type="EMBL" id="CAJZBQ010000047">
    <property type="protein sequence ID" value="CAG9329111.1"/>
    <property type="molecule type" value="Genomic_DNA"/>
</dbReference>
<proteinExistence type="predicted"/>
<name>A0AAU9JX24_9CILI</name>
<reference evidence="1" key="1">
    <citation type="submission" date="2021-09" db="EMBL/GenBank/DDBJ databases">
        <authorList>
            <consortium name="AG Swart"/>
            <person name="Singh M."/>
            <person name="Singh A."/>
            <person name="Seah K."/>
            <person name="Emmerich C."/>
        </authorList>
    </citation>
    <scope>NUCLEOTIDE SEQUENCE</scope>
    <source>
        <strain evidence="1">ATCC30299</strain>
    </source>
</reference>
<sequence>MSFIRPLNLWNYHIWKFSKQLIAIENLYLIFHQINAYNLNLRRISILMINKHFLLQYQNFNKQIVYLGKLVIIFIDKIDSFNGSRNEYENDSARRILVKM</sequence>
<gene>
    <name evidence="1" type="ORF">BSTOLATCC_MIC47941</name>
</gene>
<organism evidence="1 2">
    <name type="scientific">Blepharisma stoltei</name>
    <dbReference type="NCBI Taxonomy" id="1481888"/>
    <lineage>
        <taxon>Eukaryota</taxon>
        <taxon>Sar</taxon>
        <taxon>Alveolata</taxon>
        <taxon>Ciliophora</taxon>
        <taxon>Postciliodesmatophora</taxon>
        <taxon>Heterotrichea</taxon>
        <taxon>Heterotrichida</taxon>
        <taxon>Blepharismidae</taxon>
        <taxon>Blepharisma</taxon>
    </lineage>
</organism>
<dbReference type="AlphaFoldDB" id="A0AAU9JX24"/>